<evidence type="ECO:0000256" key="4">
    <source>
        <dbReference type="ARBA" id="ARBA00023002"/>
    </source>
</evidence>
<feature type="domain" description="FAD-binding PCMH-type" evidence="5">
    <location>
        <begin position="1"/>
        <end position="170"/>
    </location>
</feature>
<dbReference type="GO" id="GO:0071949">
    <property type="term" value="F:FAD binding"/>
    <property type="evidence" value="ECO:0007669"/>
    <property type="project" value="InterPro"/>
</dbReference>
<evidence type="ECO:0000256" key="3">
    <source>
        <dbReference type="ARBA" id="ARBA00022827"/>
    </source>
</evidence>
<dbReference type="Pfam" id="PF01565">
    <property type="entry name" value="FAD_binding_4"/>
    <property type="match status" value="1"/>
</dbReference>
<evidence type="ECO:0000313" key="7">
    <source>
        <dbReference type="Proteomes" id="UP000092177"/>
    </source>
</evidence>
<dbReference type="EMBL" id="LTAN01000006">
    <property type="protein sequence ID" value="OBR08142.1"/>
    <property type="molecule type" value="Genomic_DNA"/>
</dbReference>
<keyword evidence="2" id="KW-0285">Flavoprotein</keyword>
<dbReference type="RefSeq" id="XP_018156660.1">
    <property type="nucleotide sequence ID" value="XM_018304637.1"/>
</dbReference>
<evidence type="ECO:0000256" key="2">
    <source>
        <dbReference type="ARBA" id="ARBA00022630"/>
    </source>
</evidence>
<keyword evidence="7" id="KW-1185">Reference proteome</keyword>
<comment type="similarity">
    <text evidence="1">Belongs to the oxygen-dependent FAD-linked oxidoreductase family.</text>
</comment>
<gene>
    <name evidence="6" type="ORF">CH63R_09663</name>
</gene>
<proteinExistence type="inferred from homology"/>
<accession>A0A1B7Y7Y6</accession>
<dbReference type="GeneID" id="28868744"/>
<comment type="caution">
    <text evidence="6">The sequence shown here is derived from an EMBL/GenBank/DDBJ whole genome shotgun (WGS) entry which is preliminary data.</text>
</comment>
<dbReference type="OrthoDB" id="9996127at2759"/>
<dbReference type="PROSITE" id="PS51387">
    <property type="entry name" value="FAD_PCMH"/>
    <property type="match status" value="1"/>
</dbReference>
<dbReference type="Proteomes" id="UP000092177">
    <property type="component" value="Chromosome 6"/>
</dbReference>
<dbReference type="KEGG" id="chig:CH63R_09663"/>
<dbReference type="Gene3D" id="3.40.462.20">
    <property type="match status" value="1"/>
</dbReference>
<dbReference type="InterPro" id="IPR036318">
    <property type="entry name" value="FAD-bd_PCMH-like_sf"/>
</dbReference>
<evidence type="ECO:0000313" key="6">
    <source>
        <dbReference type="EMBL" id="OBR08142.1"/>
    </source>
</evidence>
<dbReference type="InterPro" id="IPR050416">
    <property type="entry name" value="FAD-linked_Oxidoreductase"/>
</dbReference>
<sequence length="606" mass="67250">MTLVRVQTGRSYLLTLTSQVEYCNANSIDFLAINGGHGLSASLGTFNGIQISMRQLDNIDIQPSNKSAWFGGGTIVGQVIQTLWDKGFVTTTGGCDCVGMLGASLGGGHGRYEGLYGMISDNMLQLNVVLANGSAIRVNATSHSDLFWAMRGAGHNFGIVTSYEMNIWPSSPKTWHYHNYVWRGEHLELVFDALNKFHNNGSTPVNMAFNSGSFAMNTTITNEEPIIMWSFAYRGPAEEAERHLAPFNAIEAPAIPTQSACQHGSVHSTSTAGLQVYNLTAERLICDGFKRRVAQDADLAAGTVIIHEGYSTEGVDAVDPDSSAYPFRADYHLMLFDAAVPHGQPARQEAAWAWAAEVRDKWNEGQPNRAVHAYVNYATGMETLEERYGHDRWRLEKLRDLKARYDPKTRFRYYNPIVVDSPQHRQGMTQVRKAMHHFAAVAEANVNRSSLIISATLEAPQILVDTVNRDIVTWRTIFDEGSLVITTEDADRGRPRSTNGPIYWSVSWEMEIKAQTKDGTIHFDPQAADEEMAGTTQNIRSEMIQSRVSKQLNIFKATLKQGFEGQFKFTYPGYGQPPVAFSVKGTNTTETTQYFSQVKDGLGDLI</sequence>
<dbReference type="InterPro" id="IPR006094">
    <property type="entry name" value="Oxid_FAD_bind_N"/>
</dbReference>
<evidence type="ECO:0000259" key="5">
    <source>
        <dbReference type="PROSITE" id="PS51387"/>
    </source>
</evidence>
<keyword evidence="3" id="KW-0274">FAD</keyword>
<organism evidence="6 7">
    <name type="scientific">Colletotrichum higginsianum (strain IMI 349063)</name>
    <name type="common">Crucifer anthracnose fungus</name>
    <dbReference type="NCBI Taxonomy" id="759273"/>
    <lineage>
        <taxon>Eukaryota</taxon>
        <taxon>Fungi</taxon>
        <taxon>Dikarya</taxon>
        <taxon>Ascomycota</taxon>
        <taxon>Pezizomycotina</taxon>
        <taxon>Sordariomycetes</taxon>
        <taxon>Hypocreomycetidae</taxon>
        <taxon>Glomerellales</taxon>
        <taxon>Glomerellaceae</taxon>
        <taxon>Colletotrichum</taxon>
        <taxon>Colletotrichum destructivum species complex</taxon>
    </lineage>
</organism>
<dbReference type="InterPro" id="IPR016166">
    <property type="entry name" value="FAD-bd_PCMH"/>
</dbReference>
<dbReference type="AlphaFoldDB" id="A0A1B7Y7Y6"/>
<dbReference type="InterPro" id="IPR016169">
    <property type="entry name" value="FAD-bd_PCMH_sub2"/>
</dbReference>
<evidence type="ECO:0000256" key="1">
    <source>
        <dbReference type="ARBA" id="ARBA00005466"/>
    </source>
</evidence>
<dbReference type="PANTHER" id="PTHR42973">
    <property type="entry name" value="BINDING OXIDOREDUCTASE, PUTATIVE (AFU_ORTHOLOGUE AFUA_1G17690)-RELATED"/>
    <property type="match status" value="1"/>
</dbReference>
<dbReference type="VEuPathDB" id="FungiDB:CH63R_09663"/>
<dbReference type="SUPFAM" id="SSF56176">
    <property type="entry name" value="FAD-binding/transporter-associated domain-like"/>
    <property type="match status" value="1"/>
</dbReference>
<dbReference type="PANTHER" id="PTHR42973:SF8">
    <property type="entry name" value="FAD-BINDING PCMH-TYPE DOMAIN-CONTAINING PROTEIN"/>
    <property type="match status" value="1"/>
</dbReference>
<reference evidence="7" key="1">
    <citation type="journal article" date="2017" name="BMC Genomics">
        <title>Gapless genome assembly of Colletotrichum higginsianum reveals chromosome structure and association of transposable elements with secondary metabolite gene clusters.</title>
        <authorList>
            <person name="Dallery J.-F."/>
            <person name="Lapalu N."/>
            <person name="Zampounis A."/>
            <person name="Pigne S."/>
            <person name="Luyten I."/>
            <person name="Amselem J."/>
            <person name="Wittenberg A.H.J."/>
            <person name="Zhou S."/>
            <person name="de Queiroz M.V."/>
            <person name="Robin G.P."/>
            <person name="Auger A."/>
            <person name="Hainaut M."/>
            <person name="Henrissat B."/>
            <person name="Kim K.-T."/>
            <person name="Lee Y.-H."/>
            <person name="Lespinet O."/>
            <person name="Schwartz D.C."/>
            <person name="Thon M.R."/>
            <person name="O'Connell R.J."/>
        </authorList>
    </citation>
    <scope>NUCLEOTIDE SEQUENCE [LARGE SCALE GENOMIC DNA]</scope>
    <source>
        <strain evidence="7">IMI 349063</strain>
    </source>
</reference>
<keyword evidence="4" id="KW-0560">Oxidoreductase</keyword>
<dbReference type="GO" id="GO:0016491">
    <property type="term" value="F:oxidoreductase activity"/>
    <property type="evidence" value="ECO:0007669"/>
    <property type="project" value="UniProtKB-KW"/>
</dbReference>
<name>A0A1B7Y7Y6_COLHI</name>
<protein>
    <submittedName>
        <fullName evidence="6">FAD binding domain-containing protein</fullName>
    </submittedName>
</protein>
<dbReference type="Gene3D" id="3.30.465.10">
    <property type="match status" value="1"/>
</dbReference>